<dbReference type="AlphaFoldDB" id="A0A430FKN7"/>
<keyword evidence="4" id="KW-1185">Reference proteome</keyword>
<evidence type="ECO:0000313" key="3">
    <source>
        <dbReference type="EMBL" id="RSX53463.1"/>
    </source>
</evidence>
<evidence type="ECO:0000256" key="2">
    <source>
        <dbReference type="SAM" id="Phobius"/>
    </source>
</evidence>
<keyword evidence="3" id="KW-0418">Kinase</keyword>
<keyword evidence="3" id="KW-0808">Transferase</keyword>
<gene>
    <name evidence="3" type="ORF">D2E25_0786</name>
</gene>
<sequence length="457" mass="48169">MARNDKLLLADGRTRALLACSSLPAIIETVYLYSQGNLGDTGILFAMLSVCACLLMSLAPRIGGWTIVLLWVVHCVIPQTTAFSLLFCLLMAITVMAYLRIGSALAASVMAEAAAASRIWLYPWDSAVITTVCATAAFLMVALWIGSSMSWQERHEREERERAVLLRRLADQQLAAQLHHSVANDLTTILLLARQLEPTCSDDDSVSNDDNARDGSDVASIASIVSLIVQSAQDSLVKVRTLIAGLDGSSSSPSGAVSDAGNAVIDGNVGEHENASTAGADHGAEHRNDYGYAAPLDLLTADELRELADRYHARLYAQGLDGDIIIGGLVRCSCTAARKSALLDVLHEIVGNMMKYADATAGYCIVVTLEAGLATLSSSNGMRNAEPAADAEAASSTKLAASTESPTHTKSAAYAQSVLSGGTGLVRCRTTAESLGGEFTVDSTGSTWTTLLKLPLT</sequence>
<comment type="caution">
    <text evidence="3">The sequence shown here is derived from an EMBL/GenBank/DDBJ whole genome shotgun (WGS) entry which is preliminary data.</text>
</comment>
<keyword evidence="2" id="KW-1133">Transmembrane helix</keyword>
<dbReference type="RefSeq" id="WP_125980031.1">
    <property type="nucleotide sequence ID" value="NZ_QXGL01000002.1"/>
</dbReference>
<proteinExistence type="predicted"/>
<dbReference type="EMBL" id="QXGL01000002">
    <property type="protein sequence ID" value="RSX53463.1"/>
    <property type="molecule type" value="Genomic_DNA"/>
</dbReference>
<keyword evidence="2" id="KW-0472">Membrane</keyword>
<protein>
    <submittedName>
        <fullName evidence="3">Signal transduction histidine kinase</fullName>
    </submittedName>
</protein>
<dbReference type="Proteomes" id="UP000287533">
    <property type="component" value="Unassembled WGS sequence"/>
</dbReference>
<dbReference type="InterPro" id="IPR036890">
    <property type="entry name" value="HATPase_C_sf"/>
</dbReference>
<keyword evidence="2" id="KW-0812">Transmembrane</keyword>
<feature type="transmembrane region" description="Helical" evidence="2">
    <location>
        <begin position="41"/>
        <end position="59"/>
    </location>
</feature>
<organism evidence="3 4">
    <name type="scientific">Bifidobacterium goeldii</name>
    <dbReference type="NCBI Taxonomy" id="2306975"/>
    <lineage>
        <taxon>Bacteria</taxon>
        <taxon>Bacillati</taxon>
        <taxon>Actinomycetota</taxon>
        <taxon>Actinomycetes</taxon>
        <taxon>Bifidobacteriales</taxon>
        <taxon>Bifidobacteriaceae</taxon>
        <taxon>Bifidobacterium</taxon>
    </lineage>
</organism>
<dbReference type="GO" id="GO:0016301">
    <property type="term" value="F:kinase activity"/>
    <property type="evidence" value="ECO:0007669"/>
    <property type="project" value="UniProtKB-KW"/>
</dbReference>
<dbReference type="OrthoDB" id="3228373at2"/>
<feature type="transmembrane region" description="Helical" evidence="2">
    <location>
        <begin position="127"/>
        <end position="147"/>
    </location>
</feature>
<name>A0A430FKN7_9BIFI</name>
<feature type="compositionally biased region" description="Low complexity" evidence="1">
    <location>
        <begin position="387"/>
        <end position="405"/>
    </location>
</feature>
<feature type="region of interest" description="Disordered" evidence="1">
    <location>
        <begin position="387"/>
        <end position="408"/>
    </location>
</feature>
<dbReference type="Gene3D" id="3.30.565.10">
    <property type="entry name" value="Histidine kinase-like ATPase, C-terminal domain"/>
    <property type="match status" value="1"/>
</dbReference>
<evidence type="ECO:0000313" key="4">
    <source>
        <dbReference type="Proteomes" id="UP000287533"/>
    </source>
</evidence>
<evidence type="ECO:0000256" key="1">
    <source>
        <dbReference type="SAM" id="MobiDB-lite"/>
    </source>
</evidence>
<accession>A0A430FKN7</accession>
<reference evidence="3 4" key="1">
    <citation type="submission" date="2018-09" db="EMBL/GenBank/DDBJ databases">
        <title>Characterization of the phylogenetic diversity of five novel species belonging to the genus Bifidobacterium.</title>
        <authorList>
            <person name="Lugli G.A."/>
            <person name="Duranti S."/>
            <person name="Milani C."/>
        </authorList>
    </citation>
    <scope>NUCLEOTIDE SEQUENCE [LARGE SCALE GENOMIC DNA]</scope>
    <source>
        <strain evidence="3 4">2034B</strain>
    </source>
</reference>